<dbReference type="Proteomes" id="UP001066276">
    <property type="component" value="Chromosome 7"/>
</dbReference>
<evidence type="ECO:0000313" key="2">
    <source>
        <dbReference type="EMBL" id="KAJ1128017.1"/>
    </source>
</evidence>
<dbReference type="EMBL" id="JANPWB010000011">
    <property type="protein sequence ID" value="KAJ1128017.1"/>
    <property type="molecule type" value="Genomic_DNA"/>
</dbReference>
<dbReference type="AlphaFoldDB" id="A0AAV7PKX3"/>
<accession>A0AAV7PKX3</accession>
<comment type="caution">
    <text evidence="2">The sequence shown here is derived from an EMBL/GenBank/DDBJ whole genome shotgun (WGS) entry which is preliminary data.</text>
</comment>
<keyword evidence="3" id="KW-1185">Reference proteome</keyword>
<protein>
    <submittedName>
        <fullName evidence="2">Uncharacterized protein</fullName>
    </submittedName>
</protein>
<organism evidence="2 3">
    <name type="scientific">Pleurodeles waltl</name>
    <name type="common">Iberian ribbed newt</name>
    <dbReference type="NCBI Taxonomy" id="8319"/>
    <lineage>
        <taxon>Eukaryota</taxon>
        <taxon>Metazoa</taxon>
        <taxon>Chordata</taxon>
        <taxon>Craniata</taxon>
        <taxon>Vertebrata</taxon>
        <taxon>Euteleostomi</taxon>
        <taxon>Amphibia</taxon>
        <taxon>Batrachia</taxon>
        <taxon>Caudata</taxon>
        <taxon>Salamandroidea</taxon>
        <taxon>Salamandridae</taxon>
        <taxon>Pleurodelinae</taxon>
        <taxon>Pleurodeles</taxon>
    </lineage>
</organism>
<feature type="region of interest" description="Disordered" evidence="1">
    <location>
        <begin position="1"/>
        <end position="59"/>
    </location>
</feature>
<reference evidence="2" key="1">
    <citation type="journal article" date="2022" name="bioRxiv">
        <title>Sequencing and chromosome-scale assembly of the giantPleurodeles waltlgenome.</title>
        <authorList>
            <person name="Brown T."/>
            <person name="Elewa A."/>
            <person name="Iarovenko S."/>
            <person name="Subramanian E."/>
            <person name="Araus A.J."/>
            <person name="Petzold A."/>
            <person name="Susuki M."/>
            <person name="Suzuki K.-i.T."/>
            <person name="Hayashi T."/>
            <person name="Toyoda A."/>
            <person name="Oliveira C."/>
            <person name="Osipova E."/>
            <person name="Leigh N.D."/>
            <person name="Simon A."/>
            <person name="Yun M.H."/>
        </authorList>
    </citation>
    <scope>NUCLEOTIDE SEQUENCE</scope>
    <source>
        <strain evidence="2">20211129_DDA</strain>
        <tissue evidence="2">Liver</tissue>
    </source>
</reference>
<sequence length="108" mass="12152">MIEFRLRKSHLRPPKQQYRPLPPQSPHWSSRLHDPGPGPQARSEEQEKPTTVRSRGKARWHLREKVARRVPPNHCVTSTTLPISHTQDPTAVTVLPAAGIAADVPHGE</sequence>
<evidence type="ECO:0000313" key="3">
    <source>
        <dbReference type="Proteomes" id="UP001066276"/>
    </source>
</evidence>
<name>A0AAV7PKX3_PLEWA</name>
<gene>
    <name evidence="2" type="ORF">NDU88_006409</name>
</gene>
<proteinExistence type="predicted"/>
<evidence type="ECO:0000256" key="1">
    <source>
        <dbReference type="SAM" id="MobiDB-lite"/>
    </source>
</evidence>